<organism evidence="1 2">
    <name type="scientific">Marinomonas pontica</name>
    <dbReference type="NCBI Taxonomy" id="264739"/>
    <lineage>
        <taxon>Bacteria</taxon>
        <taxon>Pseudomonadati</taxon>
        <taxon>Pseudomonadota</taxon>
        <taxon>Gammaproteobacteria</taxon>
        <taxon>Oceanospirillales</taxon>
        <taxon>Oceanospirillaceae</taxon>
        <taxon>Marinomonas</taxon>
    </lineage>
</organism>
<gene>
    <name evidence="1" type="ORF">MACH16_15920</name>
</gene>
<reference evidence="1 2" key="1">
    <citation type="submission" date="2023-01" db="EMBL/GenBank/DDBJ databases">
        <title>Complete genome sequence of Marinomonas pontica strain 200518_36.</title>
        <authorList>
            <person name="Ueki S."/>
            <person name="Gajardo G."/>
            <person name="Maruyama F."/>
        </authorList>
    </citation>
    <scope>NUCLEOTIDE SEQUENCE [LARGE SCALE GENOMIC DNA]</scope>
    <source>
        <strain evidence="1 2">200518_36</strain>
    </source>
</reference>
<evidence type="ECO:0000313" key="1">
    <source>
        <dbReference type="EMBL" id="BDX02844.1"/>
    </source>
</evidence>
<keyword evidence="2" id="KW-1185">Reference proteome</keyword>
<sequence>MKKKGFLVNLPAAKIAILRHNIYYDFSFSDIKARMIRDEIEAKLLLSKQFCSL</sequence>
<dbReference type="Proteomes" id="UP001307608">
    <property type="component" value="Chromosome"/>
</dbReference>
<evidence type="ECO:0000313" key="2">
    <source>
        <dbReference type="Proteomes" id="UP001307608"/>
    </source>
</evidence>
<accession>A0ABM8FCP7</accession>
<protein>
    <submittedName>
        <fullName evidence="1">Uncharacterized protein</fullName>
    </submittedName>
</protein>
<name>A0ABM8FCP7_9GAMM</name>
<proteinExistence type="predicted"/>
<dbReference type="EMBL" id="AP027271">
    <property type="protein sequence ID" value="BDX02844.1"/>
    <property type="molecule type" value="Genomic_DNA"/>
</dbReference>